<dbReference type="AlphaFoldDB" id="A0A8H6C977"/>
<name>A0A8H6C977_9LECA</name>
<evidence type="ECO:0000313" key="7">
    <source>
        <dbReference type="Proteomes" id="UP000593566"/>
    </source>
</evidence>
<reference evidence="6 7" key="1">
    <citation type="journal article" date="2020" name="Genomics">
        <title>Complete, high-quality genomes from long-read metagenomic sequencing of two wolf lichen thalli reveals enigmatic genome architecture.</title>
        <authorList>
            <person name="McKenzie S.K."/>
            <person name="Walston R.F."/>
            <person name="Allen J.L."/>
        </authorList>
    </citation>
    <scope>NUCLEOTIDE SEQUENCE [LARGE SCALE GENOMIC DNA]</scope>
    <source>
        <strain evidence="6">WasteWater1</strain>
    </source>
</reference>
<gene>
    <name evidence="6" type="ORF">HO133_005464</name>
</gene>
<comment type="subcellular location">
    <subcellularLocation>
        <location evidence="1">Membrane</location>
    </subcellularLocation>
</comment>
<keyword evidence="7" id="KW-1185">Reference proteome</keyword>
<organism evidence="6 7">
    <name type="scientific">Letharia lupina</name>
    <dbReference type="NCBI Taxonomy" id="560253"/>
    <lineage>
        <taxon>Eukaryota</taxon>
        <taxon>Fungi</taxon>
        <taxon>Dikarya</taxon>
        <taxon>Ascomycota</taxon>
        <taxon>Pezizomycotina</taxon>
        <taxon>Lecanoromycetes</taxon>
        <taxon>OSLEUM clade</taxon>
        <taxon>Lecanoromycetidae</taxon>
        <taxon>Lecanorales</taxon>
        <taxon>Lecanorineae</taxon>
        <taxon>Parmeliaceae</taxon>
        <taxon>Letharia</taxon>
    </lineage>
</organism>
<proteinExistence type="inferred from homology"/>
<evidence type="ECO:0000313" key="6">
    <source>
        <dbReference type="EMBL" id="KAF6218921.1"/>
    </source>
</evidence>
<dbReference type="InterPro" id="IPR000612">
    <property type="entry name" value="PMP3"/>
</dbReference>
<comment type="caution">
    <text evidence="6">The sequence shown here is derived from an EMBL/GenBank/DDBJ whole genome shotgun (WGS) entry which is preliminary data.</text>
</comment>
<protein>
    <recommendedName>
        <fullName evidence="8">Plasma membrane proteolipid 3</fullName>
    </recommendedName>
</protein>
<keyword evidence="5" id="KW-0472">Membrane</keyword>
<comment type="similarity">
    <text evidence="2">Belongs to the UPF0057 (PMP3) family.</text>
</comment>
<dbReference type="PANTHER" id="PTHR21659:SF42">
    <property type="entry name" value="UPF0057 MEMBRANE PROTEIN ZK632.10-RELATED"/>
    <property type="match status" value="1"/>
</dbReference>
<evidence type="ECO:0000256" key="5">
    <source>
        <dbReference type="ARBA" id="ARBA00023136"/>
    </source>
</evidence>
<keyword evidence="4" id="KW-1133">Transmembrane helix</keyword>
<evidence type="ECO:0000256" key="1">
    <source>
        <dbReference type="ARBA" id="ARBA00004370"/>
    </source>
</evidence>
<sequence>MPNPVNAILVVIVTIFSKRSPFPHRLCPQKPESESLSLTSSSPVVPPVGVFLIAGCGADLLINICLTCLGYFPGHIHAFYLEYVYFNRRDQVRLGNTALKHAPGVYSENIQNGGHTSYGTVQA</sequence>
<dbReference type="RefSeq" id="XP_037148356.1">
    <property type="nucleotide sequence ID" value="XM_037296374.1"/>
</dbReference>
<accession>A0A8H6C977</accession>
<evidence type="ECO:0008006" key="8">
    <source>
        <dbReference type="Google" id="ProtNLM"/>
    </source>
</evidence>
<evidence type="ECO:0000256" key="4">
    <source>
        <dbReference type="ARBA" id="ARBA00022989"/>
    </source>
</evidence>
<dbReference type="PANTHER" id="PTHR21659">
    <property type="entry name" value="HYDROPHOBIC PROTEIN RCI2 LOW TEMPERATURE AND SALT RESPONSIVE PROTEIN LTI6 -RELATED"/>
    <property type="match status" value="1"/>
</dbReference>
<dbReference type="Proteomes" id="UP000593566">
    <property type="component" value="Unassembled WGS sequence"/>
</dbReference>
<evidence type="ECO:0000256" key="2">
    <source>
        <dbReference type="ARBA" id="ARBA00009530"/>
    </source>
</evidence>
<dbReference type="GO" id="GO:0016020">
    <property type="term" value="C:membrane"/>
    <property type="evidence" value="ECO:0007669"/>
    <property type="project" value="UniProtKB-SubCell"/>
</dbReference>
<dbReference type="GeneID" id="59333870"/>
<keyword evidence="3" id="KW-0812">Transmembrane</keyword>
<evidence type="ECO:0000256" key="3">
    <source>
        <dbReference type="ARBA" id="ARBA00022692"/>
    </source>
</evidence>
<dbReference type="EMBL" id="JACCJB010000021">
    <property type="protein sequence ID" value="KAF6218921.1"/>
    <property type="molecule type" value="Genomic_DNA"/>
</dbReference>
<dbReference type="Pfam" id="PF01679">
    <property type="entry name" value="Pmp3"/>
    <property type="match status" value="1"/>
</dbReference>